<keyword evidence="3" id="KW-1280">Immunoglobulin</keyword>
<feature type="domain" description="Ig-like" evidence="5">
    <location>
        <begin position="34"/>
        <end position="115"/>
    </location>
</feature>
<reference evidence="6 7" key="1">
    <citation type="journal article" date="2024" name="Genome Biol. Evol.">
        <title>Chromosome-level genome assembly of the viviparous eelpout Zoarces viviparus.</title>
        <authorList>
            <person name="Fuhrmann N."/>
            <person name="Brasseur M.V."/>
            <person name="Bakowski C.E."/>
            <person name="Podsiadlowski L."/>
            <person name="Prost S."/>
            <person name="Krehenwinkel H."/>
            <person name="Mayer C."/>
        </authorList>
    </citation>
    <scope>NUCLEOTIDE SEQUENCE [LARGE SCALE GENOMIC DNA]</scope>
    <source>
        <strain evidence="6">NO-MEL_2022_Ind0_liver</strain>
    </source>
</reference>
<gene>
    <name evidence="6" type="ORF">VZT92_007330</name>
</gene>
<evidence type="ECO:0000256" key="1">
    <source>
        <dbReference type="ARBA" id="ARBA00022859"/>
    </source>
</evidence>
<dbReference type="Gene3D" id="2.60.40.10">
    <property type="entry name" value="Immunoglobulins"/>
    <property type="match status" value="2"/>
</dbReference>
<dbReference type="EMBL" id="JBCEZU010000056">
    <property type="protein sequence ID" value="KAK9534915.1"/>
    <property type="molecule type" value="Genomic_DNA"/>
</dbReference>
<feature type="domain" description="Ig-like" evidence="5">
    <location>
        <begin position="165"/>
        <end position="252"/>
    </location>
</feature>
<dbReference type="FunFam" id="2.60.40.10:FF:003074">
    <property type="entry name" value="Immunoglobulin heavy variable 11-1"/>
    <property type="match status" value="2"/>
</dbReference>
<proteinExistence type="predicted"/>
<dbReference type="Proteomes" id="UP001488805">
    <property type="component" value="Unassembled WGS sequence"/>
</dbReference>
<keyword evidence="4" id="KW-0732">Signal</keyword>
<name>A0AAW1FL05_ZOAVI</name>
<comment type="caution">
    <text evidence="6">The sequence shown here is derived from an EMBL/GenBank/DDBJ whole genome shotgun (WGS) entry which is preliminary data.</text>
</comment>
<evidence type="ECO:0000256" key="4">
    <source>
        <dbReference type="SAM" id="SignalP"/>
    </source>
</evidence>
<sequence length="252" mass="27950">MMDYRTGLLLLTICCAGVDGQTLTESEPAIKRPGESHRLTCTTSGITFSSSWWAWIRQAPGKGLEWITTIGTSSSHFYYSQSVQGRFTISRDDSSSKFYLQMNSLKSEDTAVYYCARHTRGGQRTVDTQFNMMDYRTGLLLLTICWAGVSSQTLTESGSVVKRPGESHSLTCTYAGISDSDAAISWVRQAEGKGLEWVAYISAPSGSTKEYSSSVRNRFTISRDNDVDQVSLEMNSLTTEDSAVYYCARKPQ</sequence>
<evidence type="ECO:0000256" key="2">
    <source>
        <dbReference type="ARBA" id="ARBA00023130"/>
    </source>
</evidence>
<organism evidence="6 7">
    <name type="scientific">Zoarces viviparus</name>
    <name type="common">Viviparous eelpout</name>
    <name type="synonym">Blennius viviparus</name>
    <dbReference type="NCBI Taxonomy" id="48416"/>
    <lineage>
        <taxon>Eukaryota</taxon>
        <taxon>Metazoa</taxon>
        <taxon>Chordata</taxon>
        <taxon>Craniata</taxon>
        <taxon>Vertebrata</taxon>
        <taxon>Euteleostomi</taxon>
        <taxon>Actinopterygii</taxon>
        <taxon>Neopterygii</taxon>
        <taxon>Teleostei</taxon>
        <taxon>Neoteleostei</taxon>
        <taxon>Acanthomorphata</taxon>
        <taxon>Eupercaria</taxon>
        <taxon>Perciformes</taxon>
        <taxon>Cottioidei</taxon>
        <taxon>Zoarcales</taxon>
        <taxon>Zoarcidae</taxon>
        <taxon>Zoarcinae</taxon>
        <taxon>Zoarces</taxon>
    </lineage>
</organism>
<feature type="chain" id="PRO_5043519733" description="Ig-like domain-containing protein" evidence="4">
    <location>
        <begin position="21"/>
        <end position="252"/>
    </location>
</feature>
<dbReference type="SUPFAM" id="SSF48726">
    <property type="entry name" value="Immunoglobulin"/>
    <property type="match status" value="2"/>
</dbReference>
<dbReference type="GO" id="GO:0002250">
    <property type="term" value="P:adaptive immune response"/>
    <property type="evidence" value="ECO:0007669"/>
    <property type="project" value="UniProtKB-KW"/>
</dbReference>
<accession>A0AAW1FL05</accession>
<protein>
    <recommendedName>
        <fullName evidence="5">Ig-like domain-containing protein</fullName>
    </recommendedName>
</protein>
<dbReference type="PROSITE" id="PS50835">
    <property type="entry name" value="IG_LIKE"/>
    <property type="match status" value="2"/>
</dbReference>
<dbReference type="GO" id="GO:0005576">
    <property type="term" value="C:extracellular region"/>
    <property type="evidence" value="ECO:0007669"/>
    <property type="project" value="UniProtKB-ARBA"/>
</dbReference>
<evidence type="ECO:0000313" key="6">
    <source>
        <dbReference type="EMBL" id="KAK9534915.1"/>
    </source>
</evidence>
<keyword evidence="7" id="KW-1185">Reference proteome</keyword>
<dbReference type="SMART" id="SM00406">
    <property type="entry name" value="IGv"/>
    <property type="match status" value="2"/>
</dbReference>
<dbReference type="InterPro" id="IPR013783">
    <property type="entry name" value="Ig-like_fold"/>
</dbReference>
<dbReference type="InterPro" id="IPR003599">
    <property type="entry name" value="Ig_sub"/>
</dbReference>
<dbReference type="InterPro" id="IPR013106">
    <property type="entry name" value="Ig_V-set"/>
</dbReference>
<dbReference type="PANTHER" id="PTHR23266">
    <property type="entry name" value="IMMUNOGLOBULIN HEAVY CHAIN"/>
    <property type="match status" value="1"/>
</dbReference>
<dbReference type="InterPro" id="IPR050199">
    <property type="entry name" value="IgHV"/>
</dbReference>
<dbReference type="Pfam" id="PF07686">
    <property type="entry name" value="V-set"/>
    <property type="match status" value="2"/>
</dbReference>
<feature type="signal peptide" evidence="4">
    <location>
        <begin position="1"/>
        <end position="20"/>
    </location>
</feature>
<dbReference type="InterPro" id="IPR036179">
    <property type="entry name" value="Ig-like_dom_sf"/>
</dbReference>
<evidence type="ECO:0000256" key="3">
    <source>
        <dbReference type="ARBA" id="ARBA00043265"/>
    </source>
</evidence>
<dbReference type="GO" id="GO:0019814">
    <property type="term" value="C:immunoglobulin complex"/>
    <property type="evidence" value="ECO:0007669"/>
    <property type="project" value="UniProtKB-KW"/>
</dbReference>
<dbReference type="SMART" id="SM00409">
    <property type="entry name" value="IG"/>
    <property type="match status" value="2"/>
</dbReference>
<dbReference type="AlphaFoldDB" id="A0AAW1FL05"/>
<evidence type="ECO:0000313" key="7">
    <source>
        <dbReference type="Proteomes" id="UP001488805"/>
    </source>
</evidence>
<evidence type="ECO:0000259" key="5">
    <source>
        <dbReference type="PROSITE" id="PS50835"/>
    </source>
</evidence>
<keyword evidence="1" id="KW-0391">Immunity</keyword>
<keyword evidence="2" id="KW-1064">Adaptive immunity</keyword>
<dbReference type="InterPro" id="IPR007110">
    <property type="entry name" value="Ig-like_dom"/>
</dbReference>